<dbReference type="SUPFAM" id="SSF51735">
    <property type="entry name" value="NAD(P)-binding Rossmann-fold domains"/>
    <property type="match status" value="1"/>
</dbReference>
<dbReference type="Gene3D" id="3.40.50.10860">
    <property type="entry name" value="Leucine Dehydrogenase, chain A, domain 1"/>
    <property type="match status" value="1"/>
</dbReference>
<evidence type="ECO:0000313" key="2">
    <source>
        <dbReference type="EMBL" id="QHT70217.1"/>
    </source>
</evidence>
<dbReference type="GO" id="GO:0019632">
    <property type="term" value="P:shikimate metabolic process"/>
    <property type="evidence" value="ECO:0007669"/>
    <property type="project" value="TreeGrafter"/>
</dbReference>
<reference evidence="2 3" key="1">
    <citation type="submission" date="2020-01" db="EMBL/GenBank/DDBJ databases">
        <authorList>
            <person name="Kim M.K."/>
        </authorList>
    </citation>
    <scope>NUCLEOTIDE SEQUENCE [LARGE SCALE GENOMIC DNA]</scope>
    <source>
        <strain evidence="2 3">172606-1</strain>
    </source>
</reference>
<dbReference type="InterPro" id="IPR036291">
    <property type="entry name" value="NAD(P)-bd_dom_sf"/>
</dbReference>
<dbReference type="InterPro" id="IPR046346">
    <property type="entry name" value="Aminoacid_DH-like_N_sf"/>
</dbReference>
<evidence type="ECO:0000256" key="1">
    <source>
        <dbReference type="ARBA" id="ARBA00023002"/>
    </source>
</evidence>
<dbReference type="InterPro" id="IPR022893">
    <property type="entry name" value="Shikimate_DH_fam"/>
</dbReference>
<dbReference type="KEGG" id="rhoz:GXP67_28005"/>
<dbReference type="SUPFAM" id="SSF53223">
    <property type="entry name" value="Aminoacid dehydrogenase-like, N-terminal domain"/>
    <property type="match status" value="1"/>
</dbReference>
<dbReference type="RefSeq" id="WP_162446199.1">
    <property type="nucleotide sequence ID" value="NZ_CP048222.1"/>
</dbReference>
<dbReference type="PANTHER" id="PTHR21089:SF1">
    <property type="entry name" value="BIFUNCTIONAL 3-DEHYDROQUINATE DEHYDRATASE_SHIKIMATE DEHYDROGENASE, CHLOROPLASTIC"/>
    <property type="match status" value="1"/>
</dbReference>
<dbReference type="AlphaFoldDB" id="A0A6C0GQK6"/>
<evidence type="ECO:0000313" key="3">
    <source>
        <dbReference type="Proteomes" id="UP000480178"/>
    </source>
</evidence>
<dbReference type="PANTHER" id="PTHR21089">
    <property type="entry name" value="SHIKIMATE DEHYDROGENASE"/>
    <property type="match status" value="1"/>
</dbReference>
<gene>
    <name evidence="2" type="ORF">GXP67_28005</name>
</gene>
<keyword evidence="3" id="KW-1185">Reference proteome</keyword>
<dbReference type="Gene3D" id="3.40.50.720">
    <property type="entry name" value="NAD(P)-binding Rossmann-like Domain"/>
    <property type="match status" value="1"/>
</dbReference>
<protein>
    <submittedName>
        <fullName evidence="2">Shikimate dehydrogenase</fullName>
    </submittedName>
</protein>
<dbReference type="GO" id="GO:0004764">
    <property type="term" value="F:shikimate 3-dehydrogenase (NADP+) activity"/>
    <property type="evidence" value="ECO:0007669"/>
    <property type="project" value="InterPro"/>
</dbReference>
<accession>A0A6C0GQK6</accession>
<keyword evidence="1" id="KW-0560">Oxidoreductase</keyword>
<dbReference type="GO" id="GO:0009423">
    <property type="term" value="P:chorismate biosynthetic process"/>
    <property type="evidence" value="ECO:0007669"/>
    <property type="project" value="TreeGrafter"/>
</dbReference>
<name>A0A6C0GQK6_9BACT</name>
<sequence length="270" mass="29810">MKITATTQYIISTSGRASSIERYRRLLQDILQLDIAYLPITPYAEDGLIKPEHFAQAIKGLGAIGGAISKDIKAKIIPYLDSLDPFAQLVGSVNTVIRDKDILTGYNTDAHGFETAIREGISQSQLKINTALIYGYGGVFNVAYHVLTSLGIEVFLTGRRPEEVVKKNAAYHLTPFDGTPKDLFVNATPITDQPLELATGFLEAVQGSKLVFDHQMPGSYMAAYCKENNIAYIPGTAMYYPQMYRQWALFLKDYVSANQIPSLITQAEKG</sequence>
<dbReference type="EMBL" id="CP048222">
    <property type="protein sequence ID" value="QHT70217.1"/>
    <property type="molecule type" value="Genomic_DNA"/>
</dbReference>
<proteinExistence type="predicted"/>
<organism evidence="2 3">
    <name type="scientific">Rhodocytophaga rosea</name>
    <dbReference type="NCBI Taxonomy" id="2704465"/>
    <lineage>
        <taxon>Bacteria</taxon>
        <taxon>Pseudomonadati</taxon>
        <taxon>Bacteroidota</taxon>
        <taxon>Cytophagia</taxon>
        <taxon>Cytophagales</taxon>
        <taxon>Rhodocytophagaceae</taxon>
        <taxon>Rhodocytophaga</taxon>
    </lineage>
</organism>
<dbReference type="Proteomes" id="UP000480178">
    <property type="component" value="Chromosome"/>
</dbReference>